<evidence type="ECO:0000313" key="1">
    <source>
        <dbReference type="EMBL" id="VDM71022.1"/>
    </source>
</evidence>
<dbReference type="OrthoDB" id="2359216at2759"/>
<proteinExistence type="predicted"/>
<keyword evidence="2" id="KW-1185">Reference proteome</keyword>
<dbReference type="Proteomes" id="UP000270094">
    <property type="component" value="Unassembled WGS sequence"/>
</dbReference>
<dbReference type="EMBL" id="UYYB01018553">
    <property type="protein sequence ID" value="VDM71022.1"/>
    <property type="molecule type" value="Genomic_DNA"/>
</dbReference>
<organism evidence="1 2">
    <name type="scientific">Strongylus vulgaris</name>
    <name type="common">Blood worm</name>
    <dbReference type="NCBI Taxonomy" id="40348"/>
    <lineage>
        <taxon>Eukaryota</taxon>
        <taxon>Metazoa</taxon>
        <taxon>Ecdysozoa</taxon>
        <taxon>Nematoda</taxon>
        <taxon>Chromadorea</taxon>
        <taxon>Rhabditida</taxon>
        <taxon>Rhabditina</taxon>
        <taxon>Rhabditomorpha</taxon>
        <taxon>Strongyloidea</taxon>
        <taxon>Strongylidae</taxon>
        <taxon>Strongylus</taxon>
    </lineage>
</organism>
<reference evidence="1 2" key="1">
    <citation type="submission" date="2018-11" db="EMBL/GenBank/DDBJ databases">
        <authorList>
            <consortium name="Pathogen Informatics"/>
        </authorList>
    </citation>
    <scope>NUCLEOTIDE SEQUENCE [LARGE SCALE GENOMIC DNA]</scope>
</reference>
<sequence>MLAKVTRTNYCGAADPIYLTINFAGKINKVWLLQMKNIVGLANLTSGYNSEQNSYVNNNTYVDPVVAVCRELLNKEKEMSPSRRSSAYARLVIEKLFRNRAIDLCAIMPPTNDQQLAQHPFHLVHEIINSKSSFFETILEADDGLSNELWQEIRQQADSSIEVRTKE</sequence>
<name>A0A3P7KV08_STRVU</name>
<evidence type="ECO:0000313" key="2">
    <source>
        <dbReference type="Proteomes" id="UP000270094"/>
    </source>
</evidence>
<accession>A0A3P7KV08</accession>
<protein>
    <submittedName>
        <fullName evidence="1">Uncharacterized protein</fullName>
    </submittedName>
</protein>
<dbReference type="AlphaFoldDB" id="A0A3P7KV08"/>
<gene>
    <name evidence="1" type="ORF">SVUK_LOCUS6020</name>
</gene>